<evidence type="ECO:0000256" key="1">
    <source>
        <dbReference type="SAM" id="MobiDB-lite"/>
    </source>
</evidence>
<evidence type="ECO:0000313" key="2">
    <source>
        <dbReference type="EMBL" id="KQB86280.1"/>
    </source>
</evidence>
<keyword evidence="3" id="KW-1185">Reference proteome</keyword>
<feature type="region of interest" description="Disordered" evidence="1">
    <location>
        <begin position="1"/>
        <end position="21"/>
    </location>
</feature>
<accession>A0A0Q0YVF5</accession>
<reference evidence="2 3" key="1">
    <citation type="submission" date="2015-10" db="EMBL/GenBank/DDBJ databases">
        <title>Corynebacteirum lowii and Corynebacterium oculi species nova, derived from human clinical disease and and emended description of Corynebacterium mastiditis.</title>
        <authorList>
            <person name="Bernard K."/>
            <person name="Pacheco A.L."/>
            <person name="Mcdougall C."/>
            <person name="Burtx T."/>
            <person name="Weibe D."/>
            <person name="Tyler S."/>
            <person name="Olson A.B."/>
            <person name="Cnockaert M."/>
            <person name="Eguchi H."/>
            <person name="Kuwahara T."/>
            <person name="Nakayama-Imaohji H."/>
            <person name="Boudewijins M."/>
            <person name="Van Hoecke F."/>
            <person name="Bernier A.-M."/>
            <person name="Vandamme P."/>
        </authorList>
    </citation>
    <scope>NUCLEOTIDE SEQUENCE [LARGE SCALE GENOMIC DNA]</scope>
    <source>
        <strain evidence="2 3">NML 130206</strain>
    </source>
</reference>
<evidence type="ECO:0000313" key="3">
    <source>
        <dbReference type="Proteomes" id="UP000050488"/>
    </source>
</evidence>
<dbReference type="RefSeq" id="WP_211256940.1">
    <property type="nucleotide sequence ID" value="NZ_JAUSQY010000001.1"/>
</dbReference>
<gene>
    <name evidence="2" type="ORF">Clow_01199</name>
</gene>
<sequence length="171" mass="18722">MKSQKNASKSVGALDGYDRSQTENTVMGIGADEPLHFSESSASVLKQNEEKYAKASGWNSDYAASGYESDFKTTDAQGTDVETRMNMYNPMYFLSEHYAGEGTSTVAPNWRIRTGIKQGDTATTVEYNLALALKAKGIDTDFATIWGQGHTMAELEGDSTSNFIEWVKQAT</sequence>
<dbReference type="EMBL" id="LKEV01000003">
    <property type="protein sequence ID" value="KQB86280.1"/>
    <property type="molecule type" value="Genomic_DNA"/>
</dbReference>
<organism evidence="2 3">
    <name type="scientific">Corynebacterium lowii</name>
    <dbReference type="NCBI Taxonomy" id="1544413"/>
    <lineage>
        <taxon>Bacteria</taxon>
        <taxon>Bacillati</taxon>
        <taxon>Actinomycetota</taxon>
        <taxon>Actinomycetes</taxon>
        <taxon>Mycobacteriales</taxon>
        <taxon>Corynebacteriaceae</taxon>
        <taxon>Corynebacterium</taxon>
    </lineage>
</organism>
<comment type="caution">
    <text evidence="2">The sequence shown here is derived from an EMBL/GenBank/DDBJ whole genome shotgun (WGS) entry which is preliminary data.</text>
</comment>
<dbReference type="InterPro" id="IPR029058">
    <property type="entry name" value="AB_hydrolase_fold"/>
</dbReference>
<proteinExistence type="predicted"/>
<dbReference type="AlphaFoldDB" id="A0A0Q0YVF5"/>
<dbReference type="Proteomes" id="UP000050488">
    <property type="component" value="Unassembled WGS sequence"/>
</dbReference>
<dbReference type="PATRIC" id="fig|1544413.3.peg.1208"/>
<protein>
    <submittedName>
        <fullName evidence="2">Uncharacterized protein</fullName>
    </submittedName>
</protein>
<dbReference type="Gene3D" id="3.40.50.1820">
    <property type="entry name" value="alpha/beta hydrolase"/>
    <property type="match status" value="1"/>
</dbReference>
<dbReference type="STRING" id="1544413.Clow_01199"/>
<name>A0A0Q0YVF5_9CORY</name>